<dbReference type="EMBL" id="JAAOLE020000001">
    <property type="protein sequence ID" value="NVI43523.1"/>
    <property type="molecule type" value="Genomic_DNA"/>
</dbReference>
<dbReference type="RefSeq" id="WP_175612289.1">
    <property type="nucleotide sequence ID" value="NZ_CP088285.1"/>
</dbReference>
<evidence type="ECO:0000256" key="1">
    <source>
        <dbReference type="SAM" id="MobiDB-lite"/>
    </source>
</evidence>
<protein>
    <submittedName>
        <fullName evidence="2">Uncharacterized protein</fullName>
    </submittedName>
</protein>
<evidence type="ECO:0000313" key="2">
    <source>
        <dbReference type="EMBL" id="NVI43523.1"/>
    </source>
</evidence>
<feature type="region of interest" description="Disordered" evidence="1">
    <location>
        <begin position="1"/>
        <end position="40"/>
    </location>
</feature>
<dbReference type="AlphaFoldDB" id="A0A973VX19"/>
<comment type="caution">
    <text evidence="2">The sequence shown here is derived from an EMBL/GenBank/DDBJ whole genome shotgun (WGS) entry which is preliminary data.</text>
</comment>
<sequence>MTGPRSARSGSMPSPEHHVDRADALPGQQPESAEVDSRAPEALRRILMSPSYQEADQDADFMQSEATRGVRLQLDFLKTEALLRERQIAHTIVVFGSTRVCEAQAAQRTVEAIAGRLLSNPEDEGLRRRLHAKPCVTMITTPGLGASWASRNSHLIRQPRYRLRRRRMISDMSSPWASITARNAPPTS</sequence>
<gene>
    <name evidence="2" type="ORF">HAP48_011215</name>
</gene>
<organism evidence="2">
    <name type="scientific">Bradyrhizobium septentrionale</name>
    <dbReference type="NCBI Taxonomy" id="1404411"/>
    <lineage>
        <taxon>Bacteria</taxon>
        <taxon>Pseudomonadati</taxon>
        <taxon>Pseudomonadota</taxon>
        <taxon>Alphaproteobacteria</taxon>
        <taxon>Hyphomicrobiales</taxon>
        <taxon>Nitrobacteraceae</taxon>
        <taxon>Bradyrhizobium</taxon>
    </lineage>
</organism>
<reference evidence="2" key="1">
    <citation type="submission" date="2020-06" db="EMBL/GenBank/DDBJ databases">
        <title>Whole Genome Sequence of Bradyrhizobium sp. Strain 1S1.</title>
        <authorList>
            <person name="Bromfield E.S.P."/>
            <person name="Cloutier S."/>
        </authorList>
    </citation>
    <scope>NUCLEOTIDE SEQUENCE [LARGE SCALE GENOMIC DNA]</scope>
    <source>
        <strain evidence="2">1S1</strain>
    </source>
</reference>
<name>A0A973VX19_9BRAD</name>
<proteinExistence type="predicted"/>
<accession>A0A973VX19</accession>